<feature type="domain" description="F-box" evidence="5">
    <location>
        <begin position="249"/>
        <end position="293"/>
    </location>
</feature>
<dbReference type="InterPro" id="IPR032675">
    <property type="entry name" value="LRR_dom_sf"/>
</dbReference>
<evidence type="ECO:0000256" key="2">
    <source>
        <dbReference type="PROSITE-ProRule" id="PRU00176"/>
    </source>
</evidence>
<dbReference type="SUPFAM" id="SSF81383">
    <property type="entry name" value="F-box domain"/>
    <property type="match status" value="1"/>
</dbReference>
<dbReference type="InterPro" id="IPR000504">
    <property type="entry name" value="RRM_dom"/>
</dbReference>
<evidence type="ECO:0000256" key="1">
    <source>
        <dbReference type="ARBA" id="ARBA00022786"/>
    </source>
</evidence>
<dbReference type="SUPFAM" id="SSF54928">
    <property type="entry name" value="RNA-binding domain, RBD"/>
    <property type="match status" value="1"/>
</dbReference>
<keyword evidence="1" id="KW-0833">Ubl conjugation pathway</keyword>
<evidence type="ECO:0000256" key="3">
    <source>
        <dbReference type="SAM" id="MobiDB-lite"/>
    </source>
</evidence>
<accession>A0ABM0MGC9</accession>
<dbReference type="SMART" id="SM00367">
    <property type="entry name" value="LRR_CC"/>
    <property type="match status" value="8"/>
</dbReference>
<keyword evidence="6" id="KW-1185">Reference proteome</keyword>
<dbReference type="Gene3D" id="3.80.10.10">
    <property type="entry name" value="Ribonuclease Inhibitor"/>
    <property type="match status" value="2"/>
</dbReference>
<dbReference type="SMART" id="SM00360">
    <property type="entry name" value="RRM"/>
    <property type="match status" value="1"/>
</dbReference>
<feature type="region of interest" description="Disordered" evidence="3">
    <location>
        <begin position="679"/>
        <end position="704"/>
    </location>
</feature>
<organism evidence="6 7">
    <name type="scientific">Saccoglossus kowalevskii</name>
    <name type="common">Acorn worm</name>
    <dbReference type="NCBI Taxonomy" id="10224"/>
    <lineage>
        <taxon>Eukaryota</taxon>
        <taxon>Metazoa</taxon>
        <taxon>Hemichordata</taxon>
        <taxon>Enteropneusta</taxon>
        <taxon>Harrimaniidae</taxon>
        <taxon>Saccoglossus</taxon>
    </lineage>
</organism>
<dbReference type="RefSeq" id="XP_006819070.1">
    <property type="nucleotide sequence ID" value="XM_006819007.1"/>
</dbReference>
<reference evidence="7" key="1">
    <citation type="submission" date="2025-08" db="UniProtKB">
        <authorList>
            <consortium name="RefSeq"/>
        </authorList>
    </citation>
    <scope>IDENTIFICATION</scope>
    <source>
        <tissue evidence="7">Testes</tissue>
    </source>
</reference>
<dbReference type="Pfam" id="PF25372">
    <property type="entry name" value="DUF7885"/>
    <property type="match status" value="1"/>
</dbReference>
<dbReference type="Gene3D" id="3.30.70.330">
    <property type="match status" value="1"/>
</dbReference>
<feature type="domain" description="RRM" evidence="4">
    <location>
        <begin position="77"/>
        <end position="155"/>
    </location>
</feature>
<dbReference type="Pfam" id="PF00076">
    <property type="entry name" value="RRM_1"/>
    <property type="match status" value="1"/>
</dbReference>
<proteinExistence type="predicted"/>
<dbReference type="InterPro" id="IPR036047">
    <property type="entry name" value="F-box-like_dom_sf"/>
</dbReference>
<dbReference type="InterPro" id="IPR012677">
    <property type="entry name" value="Nucleotide-bd_a/b_plait_sf"/>
</dbReference>
<dbReference type="Pfam" id="PF12937">
    <property type="entry name" value="F-box-like"/>
    <property type="match status" value="1"/>
</dbReference>
<dbReference type="GeneID" id="102802062"/>
<dbReference type="Proteomes" id="UP000694865">
    <property type="component" value="Unplaced"/>
</dbReference>
<dbReference type="InterPro" id="IPR006553">
    <property type="entry name" value="Leu-rich_rpt_Cys-con_subtyp"/>
</dbReference>
<feature type="compositionally biased region" description="Acidic residues" evidence="3">
    <location>
        <begin position="687"/>
        <end position="700"/>
    </location>
</feature>
<keyword evidence="2" id="KW-0694">RNA-binding</keyword>
<dbReference type="Gene3D" id="1.20.1280.50">
    <property type="match status" value="1"/>
</dbReference>
<sequence length="734" mass="82269">MALSQDHQLLSKITDQIRDLHQQNLGINVVDGNPVVNPPAEGCQIVHSALLEDHKPTGMDGDACQQDAVTVKDRNRCTIFVGNISFKVKKLQVIDFFTKFGPVQNAYLAKDPTRRRMHKGYGFITFQYEEDSKQVLEMANLTLDNRLLRVAPADYKPHPKVSLPMRFVDKAEDKIWEENIDVRSTTTTTTHSTAIASNHNDKHCKPIQRTGQRAVTTDSDETLPQLVDNPAIFNKESDAQELSTMILDENNINMLNDDIILCIFEYLSVKDKIRIERVCKRWQHLSLKTWNSLRTLGFDKIFGSFMTLGALTDTILKSILWRGCQELKSLDLSASPHLLTDWGIDVIGQRCKNLVHVNLSGVKMSNAALKRLANRCNKLQSVVLADCLSIGEKGVWYLFKDCRDLIYVDLSHNARVHGQCFHVLNENCSTLILKGCTKLADLGVGKLTTKCYQLSHLDISDCLSVTDSAIDSITSNCRNIEELHMEGFYKDVTAYGLSKLCTLSHLKKLYLVGNQSVDDTVVMAIAKGCKRLRLLNIEGCYEKVTDAGLISLEHCPVLEHLNISYLDKVGDSSISRLGMEGKLKILIARACTEITDQSVDILVIHCHDLLELDISGCDKVTNQVVELLQRNCLDMEHILTVTAGGTRITPENADLFKDSPVKISLQNLAVSSKYPPNDATIAMGSWSDDEDDDDGYDEGDAERRMEQVVTAETWYTNAEDFLDVDDPSLQDWIS</sequence>
<name>A0ABM0MGC9_SACKO</name>
<dbReference type="SMART" id="SM00256">
    <property type="entry name" value="FBOX"/>
    <property type="match status" value="1"/>
</dbReference>
<evidence type="ECO:0000259" key="4">
    <source>
        <dbReference type="PROSITE" id="PS50102"/>
    </source>
</evidence>
<dbReference type="PROSITE" id="PS50102">
    <property type="entry name" value="RRM"/>
    <property type="match status" value="1"/>
</dbReference>
<dbReference type="SUPFAM" id="SSF52047">
    <property type="entry name" value="RNI-like"/>
    <property type="match status" value="1"/>
</dbReference>
<protein>
    <submittedName>
        <fullName evidence="7">RNA-binding protein EEED8.10-like</fullName>
    </submittedName>
</protein>
<gene>
    <name evidence="7" type="primary">LOC102802062</name>
</gene>
<dbReference type="PROSITE" id="PS50181">
    <property type="entry name" value="FBOX"/>
    <property type="match status" value="1"/>
</dbReference>
<dbReference type="InterPro" id="IPR035979">
    <property type="entry name" value="RBD_domain_sf"/>
</dbReference>
<evidence type="ECO:0000313" key="6">
    <source>
        <dbReference type="Proteomes" id="UP000694865"/>
    </source>
</evidence>
<dbReference type="InterPro" id="IPR001810">
    <property type="entry name" value="F-box_dom"/>
</dbReference>
<dbReference type="InterPro" id="IPR057207">
    <property type="entry name" value="FBXL15_LRR"/>
</dbReference>
<evidence type="ECO:0000259" key="5">
    <source>
        <dbReference type="PROSITE" id="PS50181"/>
    </source>
</evidence>
<evidence type="ECO:0000313" key="7">
    <source>
        <dbReference type="RefSeq" id="XP_006819070.1"/>
    </source>
</evidence>
<dbReference type="PANTHER" id="PTHR13318">
    <property type="entry name" value="PARTNER OF PAIRED, ISOFORM B-RELATED"/>
    <property type="match status" value="1"/>
</dbReference>